<protein>
    <submittedName>
        <fullName evidence="2 4">Uncharacterized protein</fullName>
    </submittedName>
</protein>
<evidence type="ECO:0000313" key="3">
    <source>
        <dbReference type="Proteomes" id="UP000050761"/>
    </source>
</evidence>
<sequence>MSLQHPTIRHPMEDKGRELHHDLNPETPSLSEIHQKVTSNAVTAQELISNALEALIAFAKLTEELRQMDGLLAAPLNLAAVTVPKFSGRIWDWEYFWNAFNHSERS</sequence>
<evidence type="ECO:0000313" key="4">
    <source>
        <dbReference type="WBParaSite" id="HPBE_0002369801-mRNA-1"/>
    </source>
</evidence>
<evidence type="ECO:0000313" key="2">
    <source>
        <dbReference type="EMBL" id="VDP40375.1"/>
    </source>
</evidence>
<dbReference type="WBParaSite" id="HPBE_0002369801-mRNA-1">
    <property type="protein sequence ID" value="HPBE_0002369801-mRNA-1"/>
    <property type="gene ID" value="HPBE_0002369801"/>
</dbReference>
<reference evidence="2 3" key="1">
    <citation type="submission" date="2018-11" db="EMBL/GenBank/DDBJ databases">
        <authorList>
            <consortium name="Pathogen Informatics"/>
        </authorList>
    </citation>
    <scope>NUCLEOTIDE SEQUENCE [LARGE SCALE GENOMIC DNA]</scope>
</reference>
<gene>
    <name evidence="2" type="ORF">HPBE_LOCUS23697</name>
</gene>
<dbReference type="OrthoDB" id="5863648at2759"/>
<feature type="compositionally biased region" description="Basic and acidic residues" evidence="1">
    <location>
        <begin position="10"/>
        <end position="24"/>
    </location>
</feature>
<name>A0A183GLX8_HELPZ</name>
<accession>A0A3P8E877</accession>
<organism evidence="3 4">
    <name type="scientific">Heligmosomoides polygyrus</name>
    <name type="common">Parasitic roundworm</name>
    <dbReference type="NCBI Taxonomy" id="6339"/>
    <lineage>
        <taxon>Eukaryota</taxon>
        <taxon>Metazoa</taxon>
        <taxon>Ecdysozoa</taxon>
        <taxon>Nematoda</taxon>
        <taxon>Chromadorea</taxon>
        <taxon>Rhabditida</taxon>
        <taxon>Rhabditina</taxon>
        <taxon>Rhabditomorpha</taxon>
        <taxon>Strongyloidea</taxon>
        <taxon>Heligmosomidae</taxon>
        <taxon>Heligmosomoides</taxon>
    </lineage>
</organism>
<keyword evidence="3" id="KW-1185">Reference proteome</keyword>
<evidence type="ECO:0000256" key="1">
    <source>
        <dbReference type="SAM" id="MobiDB-lite"/>
    </source>
</evidence>
<reference evidence="4" key="2">
    <citation type="submission" date="2019-09" db="UniProtKB">
        <authorList>
            <consortium name="WormBaseParasite"/>
        </authorList>
    </citation>
    <scope>IDENTIFICATION</scope>
</reference>
<feature type="region of interest" description="Disordered" evidence="1">
    <location>
        <begin position="1"/>
        <end position="28"/>
    </location>
</feature>
<proteinExistence type="predicted"/>
<dbReference type="Proteomes" id="UP000050761">
    <property type="component" value="Unassembled WGS sequence"/>
</dbReference>
<dbReference type="AlphaFoldDB" id="A0A183GLX8"/>
<dbReference type="EMBL" id="UZAH01035364">
    <property type="protein sequence ID" value="VDP40375.1"/>
    <property type="molecule type" value="Genomic_DNA"/>
</dbReference>
<accession>A0A183GLX8</accession>